<evidence type="ECO:0000256" key="1">
    <source>
        <dbReference type="SAM" id="SignalP"/>
    </source>
</evidence>
<accession>A0A6B0UNP5</accession>
<feature type="signal peptide" evidence="1">
    <location>
        <begin position="1"/>
        <end position="22"/>
    </location>
</feature>
<feature type="chain" id="PRO_5025584877" evidence="1">
    <location>
        <begin position="23"/>
        <end position="121"/>
    </location>
</feature>
<sequence length="121" mass="13171">MLPISKMLLVVFALALILPALQNDGFLFGYEFGATCMDILIESGEMECLLEGYGDLITYDRFSCALVCSGSGSPKVPPGVCSGDVENCTASTREELRNWHQQLERALSGVLLKKCPSFSNK</sequence>
<proteinExistence type="predicted"/>
<reference evidence="2" key="1">
    <citation type="submission" date="2019-12" db="EMBL/GenBank/DDBJ databases">
        <title>An insight into the sialome of adult female Ixodes ricinus ticks feeding for 6 days.</title>
        <authorList>
            <person name="Perner J."/>
            <person name="Ribeiro J.M.C."/>
        </authorList>
    </citation>
    <scope>NUCLEOTIDE SEQUENCE</scope>
    <source>
        <strain evidence="2">Semi-engorged</strain>
        <tissue evidence="2">Salivary glands</tissue>
    </source>
</reference>
<dbReference type="AlphaFoldDB" id="A0A6B0UNP5"/>
<organism evidence="2">
    <name type="scientific">Ixodes ricinus</name>
    <name type="common">Common tick</name>
    <name type="synonym">Acarus ricinus</name>
    <dbReference type="NCBI Taxonomy" id="34613"/>
    <lineage>
        <taxon>Eukaryota</taxon>
        <taxon>Metazoa</taxon>
        <taxon>Ecdysozoa</taxon>
        <taxon>Arthropoda</taxon>
        <taxon>Chelicerata</taxon>
        <taxon>Arachnida</taxon>
        <taxon>Acari</taxon>
        <taxon>Parasitiformes</taxon>
        <taxon>Ixodida</taxon>
        <taxon>Ixodoidea</taxon>
        <taxon>Ixodidae</taxon>
        <taxon>Ixodinae</taxon>
        <taxon>Ixodes</taxon>
    </lineage>
</organism>
<keyword evidence="1" id="KW-0732">Signal</keyword>
<evidence type="ECO:0000313" key="2">
    <source>
        <dbReference type="EMBL" id="MXU91243.1"/>
    </source>
</evidence>
<name>A0A6B0UNP5_IXORI</name>
<protein>
    <submittedName>
        <fullName evidence="2">Putative conserved secreted protein</fullName>
    </submittedName>
</protein>
<dbReference type="EMBL" id="GIFC01009160">
    <property type="protein sequence ID" value="MXU91243.1"/>
    <property type="molecule type" value="Transcribed_RNA"/>
</dbReference>